<comment type="caution">
    <text evidence="1">The sequence shown here is derived from an EMBL/GenBank/DDBJ whole genome shotgun (WGS) entry which is preliminary data.</text>
</comment>
<accession>A0A645CES2</accession>
<reference evidence="1" key="1">
    <citation type="submission" date="2019-08" db="EMBL/GenBank/DDBJ databases">
        <authorList>
            <person name="Kucharzyk K."/>
            <person name="Murdoch R.W."/>
            <person name="Higgins S."/>
            <person name="Loffler F."/>
        </authorList>
    </citation>
    <scope>NUCLEOTIDE SEQUENCE</scope>
</reference>
<organism evidence="1">
    <name type="scientific">bioreactor metagenome</name>
    <dbReference type="NCBI Taxonomy" id="1076179"/>
    <lineage>
        <taxon>unclassified sequences</taxon>
        <taxon>metagenomes</taxon>
        <taxon>ecological metagenomes</taxon>
    </lineage>
</organism>
<gene>
    <name evidence="1" type="ORF">SDC9_122396</name>
</gene>
<dbReference type="Pfam" id="PF16412">
    <property type="entry name" value="DUF5020"/>
    <property type="match status" value="1"/>
</dbReference>
<name>A0A645CES2_9ZZZZ</name>
<evidence type="ECO:0008006" key="2">
    <source>
        <dbReference type="Google" id="ProtNLM"/>
    </source>
</evidence>
<proteinExistence type="predicted"/>
<dbReference type="InterPro" id="IPR036777">
    <property type="entry name" value="Channel_Tsx-like_sf"/>
</dbReference>
<protein>
    <recommendedName>
        <fullName evidence="2">DUF5020 domain-containing protein</fullName>
    </recommendedName>
</protein>
<dbReference type="GO" id="GO:0009279">
    <property type="term" value="C:cell outer membrane"/>
    <property type="evidence" value="ECO:0007669"/>
    <property type="project" value="InterPro"/>
</dbReference>
<evidence type="ECO:0000313" key="1">
    <source>
        <dbReference type="EMBL" id="MPM75403.1"/>
    </source>
</evidence>
<dbReference type="SUPFAM" id="SSF111364">
    <property type="entry name" value="Tsx-like channel"/>
    <property type="match status" value="1"/>
</dbReference>
<dbReference type="AlphaFoldDB" id="A0A645CES2"/>
<dbReference type="EMBL" id="VSSQ01026605">
    <property type="protein sequence ID" value="MPM75403.1"/>
    <property type="molecule type" value="Genomic_DNA"/>
</dbReference>
<sequence>MLVSSLTAFSQTNLQLHYDFGAERKYLTSTIERFKPDANGSLFYFVDMNYNADGPMEAYFEIARELKFWNGPFSAHIEYNGGLHRDAAMNFQINNAYLLGATYSMNNADFTKGLSLSAMYKNIQGNAEPHNFQLTGVWYMHMLKGKLSFNGFADFWREKNGFLGTSYVFLSEPQLWYNFNKRISAGSEVELGYNFGGVAGFKVCPTLAVKCNL</sequence>